<evidence type="ECO:0000313" key="6">
    <source>
        <dbReference type="EMBL" id="KAL1529729.1"/>
    </source>
</evidence>
<dbReference type="SUPFAM" id="SSF50494">
    <property type="entry name" value="Trypsin-like serine proteases"/>
    <property type="match status" value="1"/>
</dbReference>
<feature type="chain" id="PRO_5044207223" description="PDZ domain-containing protein" evidence="4">
    <location>
        <begin position="21"/>
        <end position="501"/>
    </location>
</feature>
<dbReference type="GO" id="GO:0006508">
    <property type="term" value="P:proteolysis"/>
    <property type="evidence" value="ECO:0007669"/>
    <property type="project" value="UniProtKB-KW"/>
</dbReference>
<reference evidence="6 7" key="1">
    <citation type="journal article" date="2024" name="Science">
        <title>Giant polyketide synthase enzymes in the biosynthesis of giant marine polyether toxins.</title>
        <authorList>
            <person name="Fallon T.R."/>
            <person name="Shende V.V."/>
            <person name="Wierzbicki I.H."/>
            <person name="Pendleton A.L."/>
            <person name="Watervoot N.F."/>
            <person name="Auber R.P."/>
            <person name="Gonzalez D.J."/>
            <person name="Wisecaver J.H."/>
            <person name="Moore B.S."/>
        </authorList>
    </citation>
    <scope>NUCLEOTIDE SEQUENCE [LARGE SCALE GENOMIC DNA]</scope>
    <source>
        <strain evidence="6 7">12B1</strain>
    </source>
</reference>
<evidence type="ECO:0000256" key="1">
    <source>
        <dbReference type="ARBA" id="ARBA00010541"/>
    </source>
</evidence>
<dbReference type="Gene3D" id="2.40.10.120">
    <property type="match status" value="1"/>
</dbReference>
<feature type="signal peptide" evidence="4">
    <location>
        <begin position="1"/>
        <end position="20"/>
    </location>
</feature>
<keyword evidence="2" id="KW-0645">Protease</keyword>
<keyword evidence="7" id="KW-1185">Reference proteome</keyword>
<gene>
    <name evidence="6" type="ORF">AB1Y20_000665</name>
</gene>
<evidence type="ECO:0000256" key="2">
    <source>
        <dbReference type="ARBA" id="ARBA00022670"/>
    </source>
</evidence>
<evidence type="ECO:0000259" key="5">
    <source>
        <dbReference type="PROSITE" id="PS50106"/>
    </source>
</evidence>
<keyword evidence="3" id="KW-0378">Hydrolase</keyword>
<dbReference type="PANTHER" id="PTHR22939:SF129">
    <property type="entry name" value="SERINE PROTEASE HTRA2, MITOCHONDRIAL"/>
    <property type="match status" value="1"/>
</dbReference>
<dbReference type="Pfam" id="PF13365">
    <property type="entry name" value="Trypsin_2"/>
    <property type="match status" value="1"/>
</dbReference>
<organism evidence="6 7">
    <name type="scientific">Prymnesium parvum</name>
    <name type="common">Toxic golden alga</name>
    <dbReference type="NCBI Taxonomy" id="97485"/>
    <lineage>
        <taxon>Eukaryota</taxon>
        <taxon>Haptista</taxon>
        <taxon>Haptophyta</taxon>
        <taxon>Prymnesiophyceae</taxon>
        <taxon>Prymnesiales</taxon>
        <taxon>Prymnesiaceae</taxon>
        <taxon>Prymnesium</taxon>
    </lineage>
</organism>
<protein>
    <recommendedName>
        <fullName evidence="5">PDZ domain-containing protein</fullName>
    </recommendedName>
</protein>
<dbReference type="InterPro" id="IPR009003">
    <property type="entry name" value="Peptidase_S1_PA"/>
</dbReference>
<name>A0AB34K788_PRYPA</name>
<dbReference type="Gene3D" id="2.30.42.10">
    <property type="match status" value="1"/>
</dbReference>
<sequence length="501" mass="52279">MPPRALLALLLAAYTEITSAALTIPAGSSQQRFALKPAHVGRRFSRLTCHGVAESARAAIEVEQPAGSGAHHSACARSALNHVQLYLQRIARMIRFATYKMSVIFLALAISVPSPLLLPPAHAVAHVDMVSGLSAPVPTDEVVEAGLPSVARVPDLSSLSRTPKSARRKTSFVTAAVAAVGPAVVRLDTERLVDRAPLEGYLFPGLEPDGQRKESGQGSGVILSEDGLILTNAHVVKNAAKVTVTLTDGRTYEGTVRGSDDYMDLAAVKIRPTGRPLPIAPLGRSDELQVGDWVIAIGNAVGLDSTVTLGIVSSLSRSAAEVGIPNKKVNFIQTDAAINPGNSGGPLVNEFGEVIGINTAIRANAAGIGFAIPIGVAQKAMTELAQGKKIAHAYLGISMSSLTPEAARQNNADPNSNIYLPEVNGALVLAVAPDTPAAKAGVRKFDLIQELGGKPIKTAADAQVIVDSSKVGQVLTLKVIRQQKPLTLSVTTGDLSERPSK</sequence>
<evidence type="ECO:0000313" key="7">
    <source>
        <dbReference type="Proteomes" id="UP001515480"/>
    </source>
</evidence>
<dbReference type="InterPro" id="IPR036034">
    <property type="entry name" value="PDZ_sf"/>
</dbReference>
<dbReference type="PRINTS" id="PR00834">
    <property type="entry name" value="PROTEASES2C"/>
</dbReference>
<dbReference type="Proteomes" id="UP001515480">
    <property type="component" value="Unassembled WGS sequence"/>
</dbReference>
<comment type="caution">
    <text evidence="6">The sequence shown here is derived from an EMBL/GenBank/DDBJ whole genome shotgun (WGS) entry which is preliminary data.</text>
</comment>
<dbReference type="SMART" id="SM00228">
    <property type="entry name" value="PDZ"/>
    <property type="match status" value="1"/>
</dbReference>
<dbReference type="InterPro" id="IPR001940">
    <property type="entry name" value="Peptidase_S1C"/>
</dbReference>
<dbReference type="Pfam" id="PF13180">
    <property type="entry name" value="PDZ_2"/>
    <property type="match status" value="1"/>
</dbReference>
<dbReference type="CDD" id="cd00600">
    <property type="entry name" value="Sm_like"/>
    <property type="match status" value="1"/>
</dbReference>
<keyword evidence="4" id="KW-0732">Signal</keyword>
<evidence type="ECO:0000256" key="4">
    <source>
        <dbReference type="SAM" id="SignalP"/>
    </source>
</evidence>
<accession>A0AB34K788</accession>
<dbReference type="GO" id="GO:0004252">
    <property type="term" value="F:serine-type endopeptidase activity"/>
    <property type="evidence" value="ECO:0007669"/>
    <property type="project" value="InterPro"/>
</dbReference>
<dbReference type="PROSITE" id="PS50106">
    <property type="entry name" value="PDZ"/>
    <property type="match status" value="1"/>
</dbReference>
<comment type="similarity">
    <text evidence="1">Belongs to the peptidase S1C family.</text>
</comment>
<proteinExistence type="inferred from homology"/>
<dbReference type="InterPro" id="IPR001478">
    <property type="entry name" value="PDZ"/>
</dbReference>
<dbReference type="EMBL" id="JBGBPQ010000001">
    <property type="protein sequence ID" value="KAL1529729.1"/>
    <property type="molecule type" value="Genomic_DNA"/>
</dbReference>
<dbReference type="PANTHER" id="PTHR22939">
    <property type="entry name" value="SERINE PROTEASE FAMILY S1C HTRA-RELATED"/>
    <property type="match status" value="1"/>
</dbReference>
<evidence type="ECO:0000256" key="3">
    <source>
        <dbReference type="ARBA" id="ARBA00022801"/>
    </source>
</evidence>
<feature type="domain" description="PDZ" evidence="5">
    <location>
        <begin position="381"/>
        <end position="483"/>
    </location>
</feature>
<dbReference type="AlphaFoldDB" id="A0AB34K788"/>
<dbReference type="SUPFAM" id="SSF50156">
    <property type="entry name" value="PDZ domain-like"/>
    <property type="match status" value="1"/>
</dbReference>